<sequence>MSNTGTSTRTTTASDDIAVNSLNPYTLLRLVFETVDRLERYPPQGEQVVKGQGDDGVRSEPSLMRRRTVHVGGCDEQARIASFSSQADWYRLVPRLQGLSIGFQTTTKTSAVDVLILQPDEPLHNQWKSSQSRQPNRDATSILSLELSPQIHDLLQRYVHHVGLTGRATVGMIVVGEDVDKSKSSSQTDQHLDAFTDGPVCEVSSLLDDGEESGPNVGVEYLSENEHGSFFTGISGLKSSTRIASRTRIKSKTMVTPDAGNKDDKSSDWVPPRAPTPWPIASPSITMTVSDEEQRGLADEDRIGMMGQTISSRDIRTPSPKPRRHVNVRVGKGMRIG</sequence>
<gene>
    <name evidence="2" type="ORF">M231_04052</name>
</gene>
<evidence type="ECO:0000313" key="2">
    <source>
        <dbReference type="EMBL" id="RXK38645.1"/>
    </source>
</evidence>
<dbReference type="EMBL" id="SDIL01000044">
    <property type="protein sequence ID" value="RXK38645.1"/>
    <property type="molecule type" value="Genomic_DNA"/>
</dbReference>
<comment type="caution">
    <text evidence="2">The sequence shown here is derived from an EMBL/GenBank/DDBJ whole genome shotgun (WGS) entry which is preliminary data.</text>
</comment>
<protein>
    <submittedName>
        <fullName evidence="2">Uncharacterized protein</fullName>
    </submittedName>
</protein>
<reference evidence="2 3" key="1">
    <citation type="submission" date="2016-06" db="EMBL/GenBank/DDBJ databases">
        <title>Evolution of pathogenesis and genome organization in the Tremellales.</title>
        <authorList>
            <person name="Cuomo C."/>
            <person name="Litvintseva A."/>
            <person name="Heitman J."/>
            <person name="Chen Y."/>
            <person name="Sun S."/>
            <person name="Springer D."/>
            <person name="Dromer F."/>
            <person name="Young S."/>
            <person name="Zeng Q."/>
            <person name="Chapman S."/>
            <person name="Gujja S."/>
            <person name="Saif S."/>
            <person name="Birren B."/>
        </authorList>
    </citation>
    <scope>NUCLEOTIDE SEQUENCE [LARGE SCALE GENOMIC DNA]</scope>
    <source>
        <strain evidence="2 3">ATCC 28783</strain>
    </source>
</reference>
<keyword evidence="3" id="KW-1185">Reference proteome</keyword>
<proteinExistence type="predicted"/>
<evidence type="ECO:0000313" key="3">
    <source>
        <dbReference type="Proteomes" id="UP000289152"/>
    </source>
</evidence>
<feature type="region of interest" description="Disordered" evidence="1">
    <location>
        <begin position="252"/>
        <end position="281"/>
    </location>
</feature>
<accession>A0A4Q1BLH8</accession>
<dbReference type="AlphaFoldDB" id="A0A4Q1BLH8"/>
<organism evidence="2 3">
    <name type="scientific">Tremella mesenterica</name>
    <name type="common">Jelly fungus</name>
    <dbReference type="NCBI Taxonomy" id="5217"/>
    <lineage>
        <taxon>Eukaryota</taxon>
        <taxon>Fungi</taxon>
        <taxon>Dikarya</taxon>
        <taxon>Basidiomycota</taxon>
        <taxon>Agaricomycotina</taxon>
        <taxon>Tremellomycetes</taxon>
        <taxon>Tremellales</taxon>
        <taxon>Tremellaceae</taxon>
        <taxon>Tremella</taxon>
    </lineage>
</organism>
<name>A0A4Q1BLH8_TREME</name>
<dbReference type="Proteomes" id="UP000289152">
    <property type="component" value="Unassembled WGS sequence"/>
</dbReference>
<evidence type="ECO:0000256" key="1">
    <source>
        <dbReference type="SAM" id="MobiDB-lite"/>
    </source>
</evidence>
<dbReference type="InParanoid" id="A0A4Q1BLH8"/>